<comment type="caution">
    <text evidence="2">The sequence shown here is derived from an EMBL/GenBank/DDBJ whole genome shotgun (WGS) entry which is preliminary data.</text>
</comment>
<feature type="compositionally biased region" description="Basic and acidic residues" evidence="1">
    <location>
        <begin position="103"/>
        <end position="120"/>
    </location>
</feature>
<dbReference type="EMBL" id="LIAE01010103">
    <property type="protein sequence ID" value="PAV66418.1"/>
    <property type="molecule type" value="Genomic_DNA"/>
</dbReference>
<feature type="compositionally biased region" description="Basic and acidic residues" evidence="1">
    <location>
        <begin position="44"/>
        <end position="85"/>
    </location>
</feature>
<accession>A0A2A2JXM8</accession>
<feature type="region of interest" description="Disordered" evidence="1">
    <location>
        <begin position="1"/>
        <end position="156"/>
    </location>
</feature>
<dbReference type="AlphaFoldDB" id="A0A2A2JXM8"/>
<organism evidence="2 3">
    <name type="scientific">Diploscapter pachys</name>
    <dbReference type="NCBI Taxonomy" id="2018661"/>
    <lineage>
        <taxon>Eukaryota</taxon>
        <taxon>Metazoa</taxon>
        <taxon>Ecdysozoa</taxon>
        <taxon>Nematoda</taxon>
        <taxon>Chromadorea</taxon>
        <taxon>Rhabditida</taxon>
        <taxon>Rhabditina</taxon>
        <taxon>Rhabditomorpha</taxon>
        <taxon>Rhabditoidea</taxon>
        <taxon>Rhabditidae</taxon>
        <taxon>Diploscapter</taxon>
    </lineage>
</organism>
<protein>
    <submittedName>
        <fullName evidence="2">Uncharacterized protein</fullName>
    </submittedName>
</protein>
<evidence type="ECO:0000313" key="2">
    <source>
        <dbReference type="EMBL" id="PAV66418.1"/>
    </source>
</evidence>
<name>A0A2A2JXM8_9BILA</name>
<feature type="compositionally biased region" description="Basic and acidic residues" evidence="1">
    <location>
        <begin position="127"/>
        <end position="151"/>
    </location>
</feature>
<evidence type="ECO:0000256" key="1">
    <source>
        <dbReference type="SAM" id="MobiDB-lite"/>
    </source>
</evidence>
<proteinExistence type="predicted"/>
<gene>
    <name evidence="2" type="ORF">WR25_12126</name>
</gene>
<sequence>MAQLVEPQTLMLEPEQQEQDEPGTNRHVQEEGVVPAVIVGEPAADDRPEHRTEDRGAAERGGADRLLRWRQPCRDDGHRGRDQRTAGEALPYTPGDHHRQRRRDAAHDREAGEADRRTQKEVAQTEQTHEEGAKRDHDDFRHEIGGRDPGRRVRPPSAPALRLVVLKPLGFLFDPVTTSFCADRVDRNLDRQAGTQHPARLRPRFNADPHGHSLNDLGKVPGRVLGRDERELRARAWREARNPAAQFGAVQCIHLDGHGLPDAHQRDLGLLEIGLDVELINRHHRHQPGRRLDILPGPDRLVGNNAVDAAADLDGAEVRRGARKLRLRGAALRLRLADASRLCGDTATGGEVGGALRAQLRGGSITLQDEVGEALARFRPCPSERFVTSYLVFCRCRGSLGARNLGGGLSDSGLLLVKRPARGRDVGAGRGNLSLRLFDIGAVVTRIEDGEQLAAADRLVLAARAVVHVPDDRRDDARNERGDEDVADDRIALEKRGLLYAVVLLDTVLRPSFWLGMRIPVVMRRIAASIFSMLYVAIGTATHSDGLVHSKLKLRETNSRWIFAAECFGVNDCDPTSDTPDLRRRDKCIQPSRGKELEVHADELREVPGRKFACKGTLRCHFEKGCHSSAMQGGKERAADHVLHWRQNKGVTAL</sequence>
<feature type="region of interest" description="Disordered" evidence="1">
    <location>
        <begin position="201"/>
        <end position="221"/>
    </location>
</feature>
<keyword evidence="3" id="KW-1185">Reference proteome</keyword>
<dbReference type="Proteomes" id="UP000218231">
    <property type="component" value="Unassembled WGS sequence"/>
</dbReference>
<evidence type="ECO:0000313" key="3">
    <source>
        <dbReference type="Proteomes" id="UP000218231"/>
    </source>
</evidence>
<reference evidence="2 3" key="1">
    <citation type="journal article" date="2017" name="Curr. Biol.">
        <title>Genome architecture and evolution of a unichromosomal asexual nematode.</title>
        <authorList>
            <person name="Fradin H."/>
            <person name="Zegar C."/>
            <person name="Gutwein M."/>
            <person name="Lucas J."/>
            <person name="Kovtun M."/>
            <person name="Corcoran D."/>
            <person name="Baugh L.R."/>
            <person name="Kiontke K."/>
            <person name="Gunsalus K."/>
            <person name="Fitch D.H."/>
            <person name="Piano F."/>
        </authorList>
    </citation>
    <scope>NUCLEOTIDE SEQUENCE [LARGE SCALE GENOMIC DNA]</scope>
    <source>
        <strain evidence="2">PF1309</strain>
    </source>
</reference>